<dbReference type="Pfam" id="PF16344">
    <property type="entry name" value="FecR_C"/>
    <property type="match status" value="1"/>
</dbReference>
<evidence type="ECO:0000256" key="1">
    <source>
        <dbReference type="SAM" id="Phobius"/>
    </source>
</evidence>
<dbReference type="EMBL" id="STFF01000003">
    <property type="protein sequence ID" value="THU39566.1"/>
    <property type="molecule type" value="Genomic_DNA"/>
</dbReference>
<sequence length="338" mass="38076">MDHLPDNTVPWTLICSACQGNLNREEETALQQWLATDVENRELFIQVKNTWNNDLEEFPAYLQADGSVAWNDLRTKLEEQVARENEGQERRIAGKEKSRVRLIGLVSIAALFVLVTGIVIWKMRIDSSSNYRTGSAEQQLVALADGTLIKLFPASQMEVPEGYDKKLRKVILKNGEAFFEVRHQEAIPFIVDLDIASVKDIGTSFRIKKANDSIYVSVVTGVVEFRSRADNEVRLLKAGMQITCLPGTDNSRPLIVIDSLAAAGEDKLRFVNTSLSDVIRKFEAVYKKPIAIKDSAIMQKRFTGHLDGQSFEGALDVLCRSLNITFSQENDIYYLKKE</sequence>
<organism evidence="4 5">
    <name type="scientific">Niastella caeni</name>
    <dbReference type="NCBI Taxonomy" id="2569763"/>
    <lineage>
        <taxon>Bacteria</taxon>
        <taxon>Pseudomonadati</taxon>
        <taxon>Bacteroidota</taxon>
        <taxon>Chitinophagia</taxon>
        <taxon>Chitinophagales</taxon>
        <taxon>Chitinophagaceae</taxon>
        <taxon>Niastella</taxon>
    </lineage>
</organism>
<keyword evidence="1" id="KW-0472">Membrane</keyword>
<protein>
    <submittedName>
        <fullName evidence="4">DUF4974 domain-containing protein</fullName>
    </submittedName>
</protein>
<comment type="caution">
    <text evidence="4">The sequence shown here is derived from an EMBL/GenBank/DDBJ whole genome shotgun (WGS) entry which is preliminary data.</text>
</comment>
<dbReference type="InterPro" id="IPR012373">
    <property type="entry name" value="Ferrdict_sens_TM"/>
</dbReference>
<feature type="transmembrane region" description="Helical" evidence="1">
    <location>
        <begin position="100"/>
        <end position="121"/>
    </location>
</feature>
<proteinExistence type="predicted"/>
<keyword evidence="1" id="KW-0812">Transmembrane</keyword>
<dbReference type="Pfam" id="PF04773">
    <property type="entry name" value="FecR"/>
    <property type="match status" value="1"/>
</dbReference>
<accession>A0A4V4H185</accession>
<dbReference type="Gene3D" id="3.55.50.30">
    <property type="match status" value="1"/>
</dbReference>
<evidence type="ECO:0000259" key="3">
    <source>
        <dbReference type="Pfam" id="PF16344"/>
    </source>
</evidence>
<evidence type="ECO:0000313" key="4">
    <source>
        <dbReference type="EMBL" id="THU39566.1"/>
    </source>
</evidence>
<dbReference type="GO" id="GO:0016989">
    <property type="term" value="F:sigma factor antagonist activity"/>
    <property type="evidence" value="ECO:0007669"/>
    <property type="project" value="TreeGrafter"/>
</dbReference>
<dbReference type="Proteomes" id="UP000306918">
    <property type="component" value="Unassembled WGS sequence"/>
</dbReference>
<dbReference type="PANTHER" id="PTHR30273">
    <property type="entry name" value="PERIPLASMIC SIGNAL SENSOR AND SIGMA FACTOR ACTIVATOR FECR-RELATED"/>
    <property type="match status" value="1"/>
</dbReference>
<dbReference type="OrthoDB" id="643763at2"/>
<feature type="domain" description="Protein FecR C-terminal" evidence="3">
    <location>
        <begin position="267"/>
        <end position="334"/>
    </location>
</feature>
<dbReference type="RefSeq" id="WP_136577698.1">
    <property type="nucleotide sequence ID" value="NZ_STFF01000003.1"/>
</dbReference>
<dbReference type="Gene3D" id="2.60.120.1440">
    <property type="match status" value="1"/>
</dbReference>
<dbReference type="PANTHER" id="PTHR30273:SF2">
    <property type="entry name" value="PROTEIN FECR"/>
    <property type="match status" value="1"/>
</dbReference>
<dbReference type="InterPro" id="IPR006860">
    <property type="entry name" value="FecR"/>
</dbReference>
<evidence type="ECO:0000259" key="2">
    <source>
        <dbReference type="Pfam" id="PF04773"/>
    </source>
</evidence>
<name>A0A4V4H185_9BACT</name>
<evidence type="ECO:0000313" key="5">
    <source>
        <dbReference type="Proteomes" id="UP000306918"/>
    </source>
</evidence>
<feature type="domain" description="FecR protein" evidence="2">
    <location>
        <begin position="130"/>
        <end position="224"/>
    </location>
</feature>
<dbReference type="PIRSF" id="PIRSF018266">
    <property type="entry name" value="FecR"/>
    <property type="match status" value="1"/>
</dbReference>
<gene>
    <name evidence="4" type="ORF">FAM09_13770</name>
</gene>
<dbReference type="InterPro" id="IPR032508">
    <property type="entry name" value="FecR_C"/>
</dbReference>
<dbReference type="AlphaFoldDB" id="A0A4V4H185"/>
<reference evidence="4 5" key="1">
    <citation type="submission" date="2019-04" db="EMBL/GenBank/DDBJ databases">
        <title>Niastella caeni sp. nov., isolated from activated sludge.</title>
        <authorList>
            <person name="Sheng M."/>
        </authorList>
    </citation>
    <scope>NUCLEOTIDE SEQUENCE [LARGE SCALE GENOMIC DNA]</scope>
    <source>
        <strain evidence="4 5">HX-2-15</strain>
    </source>
</reference>
<keyword evidence="5" id="KW-1185">Reference proteome</keyword>
<keyword evidence="1" id="KW-1133">Transmembrane helix</keyword>